<dbReference type="SUPFAM" id="SSF56935">
    <property type="entry name" value="Porins"/>
    <property type="match status" value="1"/>
</dbReference>
<reference evidence="1" key="1">
    <citation type="submission" date="2018-06" db="EMBL/GenBank/DDBJ databases">
        <authorList>
            <person name="Zhirakovskaya E."/>
        </authorList>
    </citation>
    <scope>NUCLEOTIDE SEQUENCE</scope>
</reference>
<organism evidence="1">
    <name type="scientific">hydrothermal vent metagenome</name>
    <dbReference type="NCBI Taxonomy" id="652676"/>
    <lineage>
        <taxon>unclassified sequences</taxon>
        <taxon>metagenomes</taxon>
        <taxon>ecological metagenomes</taxon>
    </lineage>
</organism>
<sequence>MRPHTEVIMRKLVFSPVALVITAVLVFATGNLCSAMPNYARQSGVSCFDCHSKTVNPVGKMKPVTSDTPSAYSVPVAKGVGAGFSIHTSQTESVWSDITSLQQGGEPKLRLNSHSDEAQNSRTLKGISTQINSKSFTAGLGLVRKGLTPDSKQSQDMSVWYRLAYKPSLGRINMTVGLFGSSSSYGEGSPLGLKGPYMSFAPESYGLDAKINGRIGKVTLDLKAMYLSRNTHPAESALGNNGVDDGFSASAKVSLYDAFGLSAAYRTYKRALVQASDSGNVTSIGAWLNLADNMTLASKYTSFGSSDKEILTEDSVFSLLFITSF</sequence>
<proteinExistence type="predicted"/>
<gene>
    <name evidence="1" type="ORF">MNBD_NITROSPINAE01-1298</name>
</gene>
<dbReference type="AlphaFoldDB" id="A0A3B1C9B8"/>
<accession>A0A3B1C9B8</accession>
<protein>
    <submittedName>
        <fullName evidence="1">Uncharacterized protein</fullName>
    </submittedName>
</protein>
<evidence type="ECO:0000313" key="1">
    <source>
        <dbReference type="EMBL" id="VAX21263.1"/>
    </source>
</evidence>
<dbReference type="EMBL" id="UOGC01000117">
    <property type="protein sequence ID" value="VAX21263.1"/>
    <property type="molecule type" value="Genomic_DNA"/>
</dbReference>
<name>A0A3B1C9B8_9ZZZZ</name>